<evidence type="ECO:0000256" key="3">
    <source>
        <dbReference type="ARBA" id="ARBA00022842"/>
    </source>
</evidence>
<dbReference type="EMBL" id="JADZSC010000002">
    <property type="protein sequence ID" value="MBH0231079.1"/>
    <property type="molecule type" value="Genomic_DNA"/>
</dbReference>
<dbReference type="SFLD" id="SFLDG00180">
    <property type="entry name" value="muconate_cycloisomerase"/>
    <property type="match status" value="1"/>
</dbReference>
<name>A0A931HWV9_9BACI</name>
<dbReference type="SUPFAM" id="SSF51604">
    <property type="entry name" value="Enolase C-terminal domain-like"/>
    <property type="match status" value="1"/>
</dbReference>
<comment type="caution">
    <text evidence="8">The sequence shown here is derived from an EMBL/GenBank/DDBJ whole genome shotgun (WGS) entry which is preliminary data.</text>
</comment>
<evidence type="ECO:0000256" key="6">
    <source>
        <dbReference type="NCBIfam" id="TIGR01928"/>
    </source>
</evidence>
<dbReference type="SFLD" id="SFLDS00001">
    <property type="entry name" value="Enolase"/>
    <property type="match status" value="1"/>
</dbReference>
<evidence type="ECO:0000256" key="4">
    <source>
        <dbReference type="ARBA" id="ARBA00023239"/>
    </source>
</evidence>
<keyword evidence="2" id="KW-0479">Metal-binding</keyword>
<dbReference type="GO" id="GO:0016854">
    <property type="term" value="F:racemase and epimerase activity"/>
    <property type="evidence" value="ECO:0007669"/>
    <property type="project" value="UniProtKB-ARBA"/>
</dbReference>
<dbReference type="InterPro" id="IPR013342">
    <property type="entry name" value="Mandelate_racemase_C"/>
</dbReference>
<dbReference type="Proteomes" id="UP000614490">
    <property type="component" value="Unassembled WGS sequence"/>
</dbReference>
<evidence type="ECO:0000256" key="5">
    <source>
        <dbReference type="ARBA" id="ARBA00029491"/>
    </source>
</evidence>
<evidence type="ECO:0000259" key="7">
    <source>
        <dbReference type="SMART" id="SM00922"/>
    </source>
</evidence>
<protein>
    <recommendedName>
        <fullName evidence="5 6">o-succinylbenzoate synthase</fullName>
        <ecNumber evidence="5 6">4.2.1.113</ecNumber>
    </recommendedName>
</protein>
<dbReference type="Gene3D" id="3.30.390.10">
    <property type="entry name" value="Enolase-like, N-terminal domain"/>
    <property type="match status" value="1"/>
</dbReference>
<comment type="cofactor">
    <cofactor evidence="1">
        <name>a divalent metal cation</name>
        <dbReference type="ChEBI" id="CHEBI:60240"/>
    </cofactor>
</comment>
<evidence type="ECO:0000256" key="2">
    <source>
        <dbReference type="ARBA" id="ARBA00022723"/>
    </source>
</evidence>
<dbReference type="InterPro" id="IPR013341">
    <property type="entry name" value="Mandelate_racemase_N_dom"/>
</dbReference>
<dbReference type="PANTHER" id="PTHR48073:SF5">
    <property type="entry name" value="O-SUCCINYLBENZOATE SYNTHASE"/>
    <property type="match status" value="1"/>
</dbReference>
<dbReference type="InterPro" id="IPR029017">
    <property type="entry name" value="Enolase-like_N"/>
</dbReference>
<dbReference type="EC" id="4.2.1.113" evidence="5 6"/>
<dbReference type="Pfam" id="PF13378">
    <property type="entry name" value="MR_MLE_C"/>
    <property type="match status" value="1"/>
</dbReference>
<keyword evidence="9" id="KW-1185">Reference proteome</keyword>
<dbReference type="RefSeq" id="WP_197317676.1">
    <property type="nucleotide sequence ID" value="NZ_JADZSC010000002.1"/>
</dbReference>
<dbReference type="CDD" id="cd03317">
    <property type="entry name" value="NAAAR"/>
    <property type="match status" value="1"/>
</dbReference>
<gene>
    <name evidence="8" type="primary">menC</name>
    <name evidence="8" type="ORF">H0267_12695</name>
</gene>
<dbReference type="InterPro" id="IPR036849">
    <property type="entry name" value="Enolase-like_C_sf"/>
</dbReference>
<dbReference type="SFLD" id="SFLDF00009">
    <property type="entry name" value="o-succinylbenzoate_synthase"/>
    <property type="match status" value="1"/>
</dbReference>
<evidence type="ECO:0000313" key="8">
    <source>
        <dbReference type="EMBL" id="MBH0231079.1"/>
    </source>
</evidence>
<dbReference type="Gene3D" id="3.20.20.120">
    <property type="entry name" value="Enolase-like C-terminal domain"/>
    <property type="match status" value="1"/>
</dbReference>
<dbReference type="AlphaFoldDB" id="A0A931HWV9"/>
<dbReference type="SUPFAM" id="SSF54826">
    <property type="entry name" value="Enolase N-terminal domain-like"/>
    <property type="match status" value="1"/>
</dbReference>
<keyword evidence="4 8" id="KW-0456">Lyase</keyword>
<dbReference type="GO" id="GO:0043748">
    <property type="term" value="F:O-succinylbenzoate synthase activity"/>
    <property type="evidence" value="ECO:0007669"/>
    <property type="project" value="UniProtKB-EC"/>
</dbReference>
<accession>A0A931HWV9</accession>
<keyword evidence="3" id="KW-0460">Magnesium</keyword>
<dbReference type="PANTHER" id="PTHR48073">
    <property type="entry name" value="O-SUCCINYLBENZOATE SYNTHASE-RELATED"/>
    <property type="match status" value="1"/>
</dbReference>
<sequence>MRISHVHLRKIILPLRAPFQTHQGSVTVRELIIVEAEDDDGLKGYGEVTAFSAPFYTSETISTAWHMLVDVLLPQMKEMSIHHPSDFEKNVRWVQGNPMAKAGLEGALWDLYSKQQNISLREVLGGTRGYVKAGAVLSLSDHLEEDIKSLQKSGYQRFKLKVERGKEAQVIEEVQKTAPDLPIMIDANGQYTSGDIPHLLSLDRYGLMMIEQPFSSGDFYLHSLLQKQSKTPVCLDESIMSYHDAVQAIQLNSCKIINIKISRVGGLSAAKQIHDYCASHGVEVWCGGMVESGISKAHNLALASLENFTIPGDLSGSTRYFERDIIKPGIEVVKGQIEVPEGPGIGVEVDASYLEDVTIEKVSKRIQGRFS</sequence>
<dbReference type="GO" id="GO:0009234">
    <property type="term" value="P:menaquinone biosynthetic process"/>
    <property type="evidence" value="ECO:0007669"/>
    <property type="project" value="UniProtKB-UniRule"/>
</dbReference>
<dbReference type="NCBIfam" id="TIGR01928">
    <property type="entry name" value="menC_lowGC_arch"/>
    <property type="match status" value="1"/>
</dbReference>
<evidence type="ECO:0000256" key="1">
    <source>
        <dbReference type="ARBA" id="ARBA00001968"/>
    </source>
</evidence>
<reference evidence="8 9" key="1">
    <citation type="journal article" date="2005" name="Int. J. Syst. Evol. Microbiol.">
        <title>Halobacillus yeomjeoni sp. nov., isolated from a marine solar saltern in Korea.</title>
        <authorList>
            <person name="Yoon J.H."/>
            <person name="Kang S.J."/>
            <person name="Lee C.H."/>
            <person name="Oh H.W."/>
            <person name="Oh T.K."/>
        </authorList>
    </citation>
    <scope>NUCLEOTIDE SEQUENCE [LARGE SCALE GENOMIC DNA]</scope>
    <source>
        <strain evidence="8 9">KCTC 3957</strain>
    </source>
</reference>
<dbReference type="SMART" id="SM00922">
    <property type="entry name" value="MR_MLE"/>
    <property type="match status" value="1"/>
</dbReference>
<dbReference type="Pfam" id="PF02746">
    <property type="entry name" value="MR_MLE_N"/>
    <property type="match status" value="1"/>
</dbReference>
<organism evidence="8 9">
    <name type="scientific">Halobacillus yeomjeoni</name>
    <dbReference type="NCBI Taxonomy" id="311194"/>
    <lineage>
        <taxon>Bacteria</taxon>
        <taxon>Bacillati</taxon>
        <taxon>Bacillota</taxon>
        <taxon>Bacilli</taxon>
        <taxon>Bacillales</taxon>
        <taxon>Bacillaceae</taxon>
        <taxon>Halobacillus</taxon>
    </lineage>
</organism>
<dbReference type="InterPro" id="IPR029065">
    <property type="entry name" value="Enolase_C-like"/>
</dbReference>
<evidence type="ECO:0000313" key="9">
    <source>
        <dbReference type="Proteomes" id="UP000614490"/>
    </source>
</evidence>
<dbReference type="GO" id="GO:0046872">
    <property type="term" value="F:metal ion binding"/>
    <property type="evidence" value="ECO:0007669"/>
    <property type="project" value="UniProtKB-KW"/>
</dbReference>
<proteinExistence type="predicted"/>
<feature type="domain" description="Mandelate racemase/muconate lactonizing enzyme C-terminal" evidence="7">
    <location>
        <begin position="140"/>
        <end position="232"/>
    </location>
</feature>
<dbReference type="InterPro" id="IPR010197">
    <property type="entry name" value="OSBS/NAAAR"/>
</dbReference>